<gene>
    <name evidence="3" type="ORF">GCM10007140_06430</name>
</gene>
<comment type="caution">
    <text evidence="3">The sequence shown here is derived from an EMBL/GenBank/DDBJ whole genome shotgun (WGS) entry which is preliminary data.</text>
</comment>
<dbReference type="PANTHER" id="PTHR21064:SF6">
    <property type="entry name" value="AMINOGLYCOSIDE PHOSPHOTRANSFERASE DOMAIN-CONTAINING PROTEIN"/>
    <property type="match status" value="1"/>
</dbReference>
<dbReference type="SUPFAM" id="SSF56112">
    <property type="entry name" value="Protein kinase-like (PK-like)"/>
    <property type="match status" value="1"/>
</dbReference>
<feature type="domain" description="Aminoglycoside phosphotransferase" evidence="2">
    <location>
        <begin position="28"/>
        <end position="268"/>
    </location>
</feature>
<dbReference type="Gene3D" id="3.90.1200.10">
    <property type="match status" value="1"/>
</dbReference>
<sequence length="324" mass="38168">MIASTVERVYEDLAQQCKKRFDLDIYEATRINKGYLNFKWKICTNKGTFLLKQYDKERFKKYDWDEVIHVLFTQQQLRREGVACPSFLMYEGKVMHTTEQGENFTVMHYCEGYNVEAGKVNAAQMYELGIHTGKMHRLLNEGKSFVGATPHFIPPSKEARMNYWEQVHKEAEEWLQPLVELQMKATEILDYSLIERAEIGLAHRDLWVDNILFTEDGLSAILDFDRLHVDYPELDVARAIISCSLDGDVFHIKNVQAFLVGYRTERPFPKGQLVRAMWMLLYMEGKWWIHNNMYKIGPAPIRFAAEMVWLSKHCEEMERRFGEL</sequence>
<dbReference type="Pfam" id="PF01636">
    <property type="entry name" value="APH"/>
    <property type="match status" value="1"/>
</dbReference>
<evidence type="ECO:0000313" key="3">
    <source>
        <dbReference type="EMBL" id="GGE58791.1"/>
    </source>
</evidence>
<dbReference type="AlphaFoldDB" id="A0A917EN69"/>
<reference evidence="3" key="1">
    <citation type="journal article" date="2014" name="Int. J. Syst. Evol. Microbiol.">
        <title>Complete genome sequence of Corynebacterium casei LMG S-19264T (=DSM 44701T), isolated from a smear-ripened cheese.</title>
        <authorList>
            <consortium name="US DOE Joint Genome Institute (JGI-PGF)"/>
            <person name="Walter F."/>
            <person name="Albersmeier A."/>
            <person name="Kalinowski J."/>
            <person name="Ruckert C."/>
        </authorList>
    </citation>
    <scope>NUCLEOTIDE SEQUENCE</scope>
    <source>
        <strain evidence="3">CGMCC 1.12698</strain>
    </source>
</reference>
<reference evidence="3" key="2">
    <citation type="submission" date="2020-09" db="EMBL/GenBank/DDBJ databases">
        <authorList>
            <person name="Sun Q."/>
            <person name="Zhou Y."/>
        </authorList>
    </citation>
    <scope>NUCLEOTIDE SEQUENCE</scope>
    <source>
        <strain evidence="3">CGMCC 1.12698</strain>
    </source>
</reference>
<comment type="similarity">
    <text evidence="1">Belongs to the pseudomonas-type ThrB family.</text>
</comment>
<accession>A0A917EN69</accession>
<dbReference type="PANTHER" id="PTHR21064">
    <property type="entry name" value="AMINOGLYCOSIDE PHOSPHOTRANSFERASE DOMAIN-CONTAINING PROTEIN-RELATED"/>
    <property type="match status" value="1"/>
</dbReference>
<evidence type="ECO:0000259" key="2">
    <source>
        <dbReference type="Pfam" id="PF01636"/>
    </source>
</evidence>
<evidence type="ECO:0000256" key="1">
    <source>
        <dbReference type="ARBA" id="ARBA00038240"/>
    </source>
</evidence>
<dbReference type="InterPro" id="IPR002575">
    <property type="entry name" value="Aminoglycoside_PTrfase"/>
</dbReference>
<proteinExistence type="inferred from homology"/>
<dbReference type="Proteomes" id="UP000605259">
    <property type="component" value="Unassembled WGS sequence"/>
</dbReference>
<protein>
    <recommendedName>
        <fullName evidence="2">Aminoglycoside phosphotransferase domain-containing protein</fullName>
    </recommendedName>
</protein>
<evidence type="ECO:0000313" key="4">
    <source>
        <dbReference type="Proteomes" id="UP000605259"/>
    </source>
</evidence>
<organism evidence="3 4">
    <name type="scientific">Priestia taiwanensis</name>
    <dbReference type="NCBI Taxonomy" id="1347902"/>
    <lineage>
        <taxon>Bacteria</taxon>
        <taxon>Bacillati</taxon>
        <taxon>Bacillota</taxon>
        <taxon>Bacilli</taxon>
        <taxon>Bacillales</taxon>
        <taxon>Bacillaceae</taxon>
        <taxon>Priestia</taxon>
    </lineage>
</organism>
<dbReference type="RefSeq" id="WP_188386989.1">
    <property type="nucleotide sequence ID" value="NZ_BMFK01000001.1"/>
</dbReference>
<name>A0A917EN69_9BACI</name>
<dbReference type="Gene3D" id="3.30.200.20">
    <property type="entry name" value="Phosphorylase Kinase, domain 1"/>
    <property type="match status" value="1"/>
</dbReference>
<dbReference type="InterPro" id="IPR011009">
    <property type="entry name" value="Kinase-like_dom_sf"/>
</dbReference>
<dbReference type="InterPro" id="IPR050249">
    <property type="entry name" value="Pseudomonas-type_ThrB"/>
</dbReference>
<dbReference type="GO" id="GO:0019202">
    <property type="term" value="F:amino acid kinase activity"/>
    <property type="evidence" value="ECO:0007669"/>
    <property type="project" value="TreeGrafter"/>
</dbReference>
<dbReference type="EMBL" id="BMFK01000001">
    <property type="protein sequence ID" value="GGE58791.1"/>
    <property type="molecule type" value="Genomic_DNA"/>
</dbReference>
<keyword evidence="4" id="KW-1185">Reference proteome</keyword>